<feature type="region of interest" description="Disordered" evidence="1">
    <location>
        <begin position="1812"/>
        <end position="1862"/>
    </location>
</feature>
<accession>A0A1T2Y654</accession>
<feature type="region of interest" description="Disordered" evidence="1">
    <location>
        <begin position="1"/>
        <end position="28"/>
    </location>
</feature>
<feature type="region of interest" description="Disordered" evidence="1">
    <location>
        <begin position="1697"/>
        <end position="1716"/>
    </location>
</feature>
<protein>
    <recommendedName>
        <fullName evidence="4">AvrE-family type 3 secretion system effector</fullName>
    </recommendedName>
</protein>
<evidence type="ECO:0000256" key="1">
    <source>
        <dbReference type="SAM" id="MobiDB-lite"/>
    </source>
</evidence>
<feature type="region of interest" description="Disordered" evidence="1">
    <location>
        <begin position="1606"/>
        <end position="1638"/>
    </location>
</feature>
<evidence type="ECO:0000313" key="3">
    <source>
        <dbReference type="Proteomes" id="UP000190965"/>
    </source>
</evidence>
<dbReference type="Pfam" id="PF11725">
    <property type="entry name" value="AvrE_T3Es"/>
    <property type="match status" value="3"/>
</dbReference>
<evidence type="ECO:0008006" key="4">
    <source>
        <dbReference type="Google" id="ProtNLM"/>
    </source>
</evidence>
<evidence type="ECO:0000313" key="2">
    <source>
        <dbReference type="EMBL" id="OPA87516.1"/>
    </source>
</evidence>
<gene>
    <name evidence="2" type="ORF">BFW87_24065</name>
</gene>
<dbReference type="Proteomes" id="UP000190965">
    <property type="component" value="Unassembled WGS sequence"/>
</dbReference>
<feature type="region of interest" description="Disordered" evidence="1">
    <location>
        <begin position="695"/>
        <end position="718"/>
    </location>
</feature>
<proteinExistence type="predicted"/>
<reference evidence="2 3" key="1">
    <citation type="submission" date="2016-12" db="EMBL/GenBank/DDBJ databases">
        <title>Draft genome sequences of seven strains of Pseudomonas fluorescens that produce 4-formylaminooxyvinylglycine.</title>
        <authorList>
            <person name="Okrent R.A."/>
            <person name="Manning V.A."/>
            <person name="Trippe K.M."/>
        </authorList>
    </citation>
    <scope>NUCLEOTIDE SEQUENCE [LARGE SCALE GENOMIC DNA]</scope>
    <source>
        <strain evidence="2 3">P5A</strain>
    </source>
</reference>
<dbReference type="OrthoDB" id="6722206at2"/>
<sequence length="1862" mass="203090">MSGIFNSFKTPRATPAPAPQESGPLAHEQALQLKQSKTPKKSAFRMPSGLARLGSAAKSVIQPPVYQRPGETKTRIDWGKLVGRPHDDKTPQDWQQPLMRRDADGKLRMNNTTTGHALAERLNQESTYTDIAMHTDLAAPEGETAEHLSFTMKDKDANYRQVMQTPAMVCVLKSSLAQQQGGDVTTDVRRAGSATLGETTGVFTDRHGAQFCVRGQKLFRFDATRNRWLAHQPEKADIKRLMLDQHGEIYPLRASSTGRDKFYTADYSATLSHSGTEVTVDRFSEGHHQPLHMQTAAGVAFKADQIALLEDGPGSPPRVVATDEHGQLFKSSRLPAPGMNLTTLTMTPVPADDRQHALGDSGTGSRIHGFYHEHGLKAIVEDRHGRYHGLPMDNQRLQPGWILSGQWQAGTRTGLPSAVSAADPKVTLHGGAALALNKDRGELCGWQEMYQDWRPLRTRNVEHLSHGLDNKAYVLQKGRLKPVDAQYEHQKLDLDSQKAVDFGRCTTVSLGAPLTAAEHVKAFAVLDEKKFVTLQVTPAGRTTLTAHLDGKPVTLALPPGMAATGDAAGADAPRLALDHNRNLYLISGNNLQMVPESQWTEPSGSRLEWRAAGLEFHEDSAGGPPRQVDALQDKLLSALQETTAGATVDLRGLTQGRNNRPVLLLSTHGGQDDERVHHLELNRESRTNKMLFKATDEDGPVDQNNQFERSERDNHKTKNQALGRFNAVTATNFFGVSGDDAKVKASAFKQLKETLTHHFHPLRGPQKMVAEAKGAVEQATAHAGAGSHIKLSAQAVLDSLLTRESRAREGLRPLYQESGRLYASLDKLALVPAGRTQTGGDLQSRIDRRIDQTTPQTKALHEEFNQLRKELESSSELFAHRLGLMEGYFDEHGRNAAGKTLNPAYDTKTDMAKLAATMRAGRTAPNPGSKAEEKLHDLAQMGLKLNPRDKRSRGDQGRDSSVSGLVVDRLLLNAQVLQDMHALLDPVDRFNNPRTLEGIRKELHGLRLTLDASPVKLMSDRNFINHKSVENAEETRRAFAQQATGKNALAMHLNQTFGSEDQRVAALTSHFGSMEERDQMSISRSTATTFSSPLVFIGIAPDGGGLSGQLSATSKQQIGVTGAGGKTGTWMGLGKSETQSGALSFGYYHAPSEVIKQFTHGTVGQLYSVDAQLQISRSKASSNLLEIDRHDMAAYLQNLHDYNASLTDLYRLGKSATQEVSTEWAGDVDLSGTVDILRLGVGGSHNPRSGVPRSAVNEFFRITAGLRGNVNVLHAATKSTDSYATDGDSKNVRVNNLKGFSTASVGAYLRPFGHAVNGNVFSDPQPNAQGVNNDVTPAQINMFEVAVGLSLDRTKTNRFNLSFKPGAVVTAKDLQTLEGNIKAHFASQLSDMVRDELPQLLAFRDQQTERNKLAQLLFMASTDNGPDAARTLDTGRLRDLLVPLKRAFPEQQALFTQVDKATPIPAALTRDLQQWFGQLPQKAEIYSARQQILSPMQRLRADDANVATLEIALAQFSRPQARELLAELKQQAPDVMQMQELLNKAIRADQSDGGLKEPSAHLNALQEWVERKLPAPTLAQGWSSSPETEQQVAVRRGMTALVNADKASKDGERQFASAERSHSLPGLGKRKDGLTAEDAPWRETTSAANAEQIARLFKTEPQLRDLARRTEGELPTNVQIIVELKDSVREELEQRWRQSLADSASPSGAAGTAKKTDEMDFSAELKKALSNSDNLRIKRLTTFRPANHTAGIATPSVGLSWSSSASIADGPVLSSFTFEYSKKDESRPIAVGTGGRLLQSGSSQLSRDLMARESGRVVTTSRPGAARTGRHQEGVEQPGTSGFVPDGPSTGTDPNRAGPPII</sequence>
<dbReference type="RefSeq" id="WP_078742210.1">
    <property type="nucleotide sequence ID" value="NZ_MSDF01000046.1"/>
</dbReference>
<organism evidence="2 3">
    <name type="scientific">Pseudomonas fluorescens</name>
    <dbReference type="NCBI Taxonomy" id="294"/>
    <lineage>
        <taxon>Bacteria</taxon>
        <taxon>Pseudomonadati</taxon>
        <taxon>Pseudomonadota</taxon>
        <taxon>Gammaproteobacteria</taxon>
        <taxon>Pseudomonadales</taxon>
        <taxon>Pseudomonadaceae</taxon>
        <taxon>Pseudomonas</taxon>
    </lineage>
</organism>
<dbReference type="EMBL" id="MSDF01000046">
    <property type="protein sequence ID" value="OPA87516.1"/>
    <property type="molecule type" value="Genomic_DNA"/>
</dbReference>
<comment type="caution">
    <text evidence="2">The sequence shown here is derived from an EMBL/GenBank/DDBJ whole genome shotgun (WGS) entry which is preliminary data.</text>
</comment>
<dbReference type="InterPro" id="IPR021085">
    <property type="entry name" value="AvrE_T3Es"/>
</dbReference>
<name>A0A1T2Y654_PSEFL</name>